<gene>
    <name evidence="4" type="ORF">X777_16805</name>
</gene>
<dbReference type="GO" id="GO:0003723">
    <property type="term" value="F:RNA binding"/>
    <property type="evidence" value="ECO:0007669"/>
    <property type="project" value="InterPro"/>
</dbReference>
<evidence type="ECO:0000313" key="4">
    <source>
        <dbReference type="EMBL" id="EZA59635.1"/>
    </source>
</evidence>
<protein>
    <submittedName>
        <fullName evidence="4">DIS3-like exonuclease</fullName>
    </submittedName>
</protein>
<dbReference type="InterPro" id="IPR050180">
    <property type="entry name" value="RNR_Ribonuclease"/>
</dbReference>
<feature type="region of interest" description="Disordered" evidence="2">
    <location>
        <begin position="99"/>
        <end position="201"/>
    </location>
</feature>
<organism evidence="4 5">
    <name type="scientific">Ooceraea biroi</name>
    <name type="common">Clonal raider ant</name>
    <name type="synonym">Cerapachys biroi</name>
    <dbReference type="NCBI Taxonomy" id="2015173"/>
    <lineage>
        <taxon>Eukaryota</taxon>
        <taxon>Metazoa</taxon>
        <taxon>Ecdysozoa</taxon>
        <taxon>Arthropoda</taxon>
        <taxon>Hexapoda</taxon>
        <taxon>Insecta</taxon>
        <taxon>Pterygota</taxon>
        <taxon>Neoptera</taxon>
        <taxon>Endopterygota</taxon>
        <taxon>Hymenoptera</taxon>
        <taxon>Apocrita</taxon>
        <taxon>Aculeata</taxon>
        <taxon>Formicoidea</taxon>
        <taxon>Formicidae</taxon>
        <taxon>Dorylinae</taxon>
        <taxon>Ooceraea</taxon>
    </lineage>
</organism>
<dbReference type="GO" id="GO:0010587">
    <property type="term" value="P:miRNA catabolic process"/>
    <property type="evidence" value="ECO:0007669"/>
    <property type="project" value="TreeGrafter"/>
</dbReference>
<dbReference type="GO" id="GO:0000932">
    <property type="term" value="C:P-body"/>
    <property type="evidence" value="ECO:0007669"/>
    <property type="project" value="TreeGrafter"/>
</dbReference>
<dbReference type="Gene3D" id="2.40.50.690">
    <property type="match status" value="1"/>
</dbReference>
<feature type="compositionally biased region" description="Polar residues" evidence="2">
    <location>
        <begin position="165"/>
        <end position="177"/>
    </location>
</feature>
<name>A0A026WUC5_OOCBI</name>
<dbReference type="SMART" id="SM00955">
    <property type="entry name" value="RNB"/>
    <property type="match status" value="1"/>
</dbReference>
<accession>A0A026WUC5</accession>
<evidence type="ECO:0000259" key="3">
    <source>
        <dbReference type="SMART" id="SM00955"/>
    </source>
</evidence>
<dbReference type="Gene3D" id="2.40.50.140">
    <property type="entry name" value="Nucleic acid-binding proteins"/>
    <property type="match status" value="1"/>
</dbReference>
<dbReference type="STRING" id="2015173.A0A026WUC5"/>
<keyword evidence="4" id="KW-0269">Exonuclease</keyword>
<evidence type="ECO:0000256" key="1">
    <source>
        <dbReference type="RuleBase" id="RU003901"/>
    </source>
</evidence>
<dbReference type="InterPro" id="IPR041093">
    <property type="entry name" value="Dis3l2-like_C"/>
</dbReference>
<comment type="similarity">
    <text evidence="1">Belongs to the RNR ribonuclease family.</text>
</comment>
<dbReference type="GO" id="GO:0006402">
    <property type="term" value="P:mRNA catabolic process"/>
    <property type="evidence" value="ECO:0007669"/>
    <property type="project" value="TreeGrafter"/>
</dbReference>
<keyword evidence="4" id="KW-0540">Nuclease</keyword>
<dbReference type="Gene3D" id="2.40.50.700">
    <property type="match status" value="1"/>
</dbReference>
<dbReference type="EMBL" id="KK107102">
    <property type="protein sequence ID" value="EZA59635.1"/>
    <property type="molecule type" value="Genomic_DNA"/>
</dbReference>
<feature type="compositionally biased region" description="Basic and acidic residues" evidence="2">
    <location>
        <begin position="179"/>
        <end position="199"/>
    </location>
</feature>
<dbReference type="GO" id="GO:0000175">
    <property type="term" value="F:3'-5'-RNA exonuclease activity"/>
    <property type="evidence" value="ECO:0007669"/>
    <property type="project" value="TreeGrafter"/>
</dbReference>
<evidence type="ECO:0000313" key="5">
    <source>
        <dbReference type="Proteomes" id="UP000053097"/>
    </source>
</evidence>
<feature type="compositionally biased region" description="Polar residues" evidence="2">
    <location>
        <begin position="115"/>
        <end position="144"/>
    </location>
</feature>
<dbReference type="Pfam" id="PF17877">
    <property type="entry name" value="Dis3l2_C_term"/>
    <property type="match status" value="1"/>
</dbReference>
<dbReference type="OMA" id="AFLRCHP"/>
<sequence length="925" mass="104684">MNTHENTQEEENMQKTEVDPLTGETSVARCDKSMEGTTQSMFNLNVSPDLRSNNETIGPHNEMVSNETEMHAASTSSAAGMDAMLNDVADRASTLSVSLNPKSDVNDAKHGQAKHLSTNNKGKNRITSAENKQNIQNLVQVNTDNATMKKNKKNRKRNKTKATEANESNIENVLNNCHQHKENGRKEIKRDNKTKEKTTKKVKKAFKKTPVFLDYIPVPEMEQALSEQTPDNVQYIKGNLRVNSVCPKFAYLRMEDMEERDLLIVGTRHRNRVFHGDLVVASINPENAWFTYPDGAVQKTGMVVSILEALHPRTAVGYLKEQNSLIMCHPRDRRIPMIDILPESLPPLYLEQPGVYKNTMFYVNIDSWEHSYASGRVLSIVGEGGEIEAELRAIILENNLDVSPYRKELLEGLPNSDILTDDDIKDREDWRNECVFSIDPATAVDIDDLLSCKVLENGNYEVGVHISDVTHYLKFSSLLDAEVSKRATSVYTPHTVYHMLPEELCRICSLHAGKDRLTFSVIWEMTPDAEVVRHRFAKTVVRSCCQMSYDSAQTMIESPGEKSWAEDSLDIRGNYTASALCDVVNKLFKLSSKMRSKRFADGAVRLDQPKLQVRLNTTPSRERRIPTAVNYYVHVNKDSNSLVEEFMLLANMTTAARLHTAIPETAFLRIHRDPFKYPLNSLREMLQKYGIHLDIETAGALHASIHRYQPNLYSDNDPMKYVMMVIITLCSKTMRCAEYVCASTIPSLCGTKHYALNVPLYTHFTSPIRRYPDCVVHRLLSVVIEDKPLPEKWTAELCSRIAANCNVTKYNAKLAQEQSTEVFFAEMVGLAGGFEASAIVSNVKEDNIDVILCDTGIKLKIDLKEIAHTATITYSVHRVSLVPTTVINWKEPPVEQLIELFSFIHVWVEKIDKTLRLKATLLRPE</sequence>
<dbReference type="OrthoDB" id="372421at2759"/>
<feature type="region of interest" description="Disordered" evidence="2">
    <location>
        <begin position="1"/>
        <end position="23"/>
    </location>
</feature>
<dbReference type="PROSITE" id="PS01175">
    <property type="entry name" value="RIBONUCLEASE_II"/>
    <property type="match status" value="1"/>
</dbReference>
<dbReference type="PANTHER" id="PTHR23355:SF9">
    <property type="entry name" value="DIS3-LIKE EXONUCLEASE 2"/>
    <property type="match status" value="1"/>
</dbReference>
<dbReference type="Proteomes" id="UP000053097">
    <property type="component" value="Unassembled WGS sequence"/>
</dbReference>
<keyword evidence="5" id="KW-1185">Reference proteome</keyword>
<dbReference type="Pfam" id="PF00773">
    <property type="entry name" value="RNB"/>
    <property type="match status" value="1"/>
</dbReference>
<feature type="compositionally biased region" description="Basic residues" evidence="2">
    <location>
        <begin position="149"/>
        <end position="160"/>
    </location>
</feature>
<dbReference type="InterPro" id="IPR041505">
    <property type="entry name" value="Dis3_CSD2"/>
</dbReference>
<dbReference type="PANTHER" id="PTHR23355">
    <property type="entry name" value="RIBONUCLEASE"/>
    <property type="match status" value="1"/>
</dbReference>
<dbReference type="SUPFAM" id="SSF50249">
    <property type="entry name" value="Nucleic acid-binding proteins"/>
    <property type="match status" value="2"/>
</dbReference>
<dbReference type="Pfam" id="PF17849">
    <property type="entry name" value="OB_Dis3"/>
    <property type="match status" value="1"/>
</dbReference>
<feature type="domain" description="RNB" evidence="3">
    <location>
        <begin position="427"/>
        <end position="786"/>
    </location>
</feature>
<evidence type="ECO:0000256" key="2">
    <source>
        <dbReference type="SAM" id="MobiDB-lite"/>
    </source>
</evidence>
<dbReference type="InterPro" id="IPR012340">
    <property type="entry name" value="NA-bd_OB-fold"/>
</dbReference>
<proteinExistence type="inferred from homology"/>
<dbReference type="AlphaFoldDB" id="A0A026WUC5"/>
<dbReference type="InterPro" id="IPR022966">
    <property type="entry name" value="RNase_II/R_CS"/>
</dbReference>
<keyword evidence="4" id="KW-0378">Hydrolase</keyword>
<dbReference type="InterPro" id="IPR001900">
    <property type="entry name" value="RNase_II/R"/>
</dbReference>
<reference evidence="4 5" key="1">
    <citation type="journal article" date="2014" name="Curr. Biol.">
        <title>The genome of the clonal raider ant Cerapachys biroi.</title>
        <authorList>
            <person name="Oxley P.R."/>
            <person name="Ji L."/>
            <person name="Fetter-Pruneda I."/>
            <person name="McKenzie S.K."/>
            <person name="Li C."/>
            <person name="Hu H."/>
            <person name="Zhang G."/>
            <person name="Kronauer D.J."/>
        </authorList>
    </citation>
    <scope>NUCLEOTIDE SEQUENCE [LARGE SCALE GENOMIC DNA]</scope>
</reference>